<protein>
    <recommendedName>
        <fullName evidence="8">Peptidase S1 domain-containing protein</fullName>
    </recommendedName>
</protein>
<feature type="chain" id="PRO_5021934197" description="Peptidase S1 domain-containing protein" evidence="7">
    <location>
        <begin position="20"/>
        <end position="278"/>
    </location>
</feature>
<dbReference type="InterPro" id="IPR001314">
    <property type="entry name" value="Peptidase_S1A"/>
</dbReference>
<dbReference type="PROSITE" id="PS00135">
    <property type="entry name" value="TRYPSIN_SER"/>
    <property type="match status" value="1"/>
</dbReference>
<evidence type="ECO:0000259" key="8">
    <source>
        <dbReference type="PROSITE" id="PS50240"/>
    </source>
</evidence>
<sequence>MKLYSFSLVFLGLTFQGHGSTSKIIRDLSKYRDPRELFGVTPLVPSLGSTLKIVGGQEVVPNSYPFVVALFVDGLYFCGGSILSDNRILTAAHCVDGRTYIEVVAGAHNVQQDEPDQEVVATLDYTVHENWNFNITSGFDVAVVKLNKPLVLNDKVGTISRAQADPTIGEKTTAIGWGKPRDSAPGISATLNYVDGLPVISDEECSLIYGPLSPATLCVSSEGGHGTCSGDSGGPLINVNSELVGITSFTSGEGCELGFPDGFTSVADFNIWIDANLE</sequence>
<keyword evidence="2 6" id="KW-0645">Protease</keyword>
<dbReference type="Pfam" id="PF00089">
    <property type="entry name" value="Trypsin"/>
    <property type="match status" value="1"/>
</dbReference>
<dbReference type="PROSITE" id="PS00134">
    <property type="entry name" value="TRYPSIN_HIS"/>
    <property type="match status" value="1"/>
</dbReference>
<dbReference type="GO" id="GO:0004252">
    <property type="term" value="F:serine-type endopeptidase activity"/>
    <property type="evidence" value="ECO:0007669"/>
    <property type="project" value="InterPro"/>
</dbReference>
<dbReference type="InterPro" id="IPR018114">
    <property type="entry name" value="TRYPSIN_HIS"/>
</dbReference>
<evidence type="ECO:0000256" key="7">
    <source>
        <dbReference type="SAM" id="SignalP"/>
    </source>
</evidence>
<evidence type="ECO:0000313" key="9">
    <source>
        <dbReference type="EMBL" id="TRY78901.1"/>
    </source>
</evidence>
<dbReference type="InterPro" id="IPR033116">
    <property type="entry name" value="TRYPSIN_SER"/>
</dbReference>
<evidence type="ECO:0000256" key="1">
    <source>
        <dbReference type="ARBA" id="ARBA00007664"/>
    </source>
</evidence>
<proteinExistence type="inferred from homology"/>
<dbReference type="Gene3D" id="2.40.10.10">
    <property type="entry name" value="Trypsin-like serine proteases"/>
    <property type="match status" value="2"/>
</dbReference>
<dbReference type="EMBL" id="VCGU01000003">
    <property type="protein sequence ID" value="TRY78901.1"/>
    <property type="molecule type" value="Genomic_DNA"/>
</dbReference>
<dbReference type="PANTHER" id="PTHR24276:SF98">
    <property type="entry name" value="FI18310P1-RELATED"/>
    <property type="match status" value="1"/>
</dbReference>
<keyword evidence="3 6" id="KW-0378">Hydrolase</keyword>
<evidence type="ECO:0000256" key="4">
    <source>
        <dbReference type="ARBA" id="ARBA00022825"/>
    </source>
</evidence>
<dbReference type="InterPro" id="IPR043504">
    <property type="entry name" value="Peptidase_S1_PA_chymotrypsin"/>
</dbReference>
<dbReference type="InterPro" id="IPR001254">
    <property type="entry name" value="Trypsin_dom"/>
</dbReference>
<dbReference type="Proteomes" id="UP000318571">
    <property type="component" value="Chromosome 11"/>
</dbReference>
<dbReference type="AlphaFoldDB" id="A0A553PMI8"/>
<evidence type="ECO:0000256" key="3">
    <source>
        <dbReference type="ARBA" id="ARBA00022801"/>
    </source>
</evidence>
<dbReference type="OrthoDB" id="5565075at2759"/>
<gene>
    <name evidence="9" type="ORF">TCAL_01704</name>
</gene>
<name>A0A553PMI8_TIGCA</name>
<dbReference type="PANTHER" id="PTHR24276">
    <property type="entry name" value="POLYSERASE-RELATED"/>
    <property type="match status" value="1"/>
</dbReference>
<keyword evidence="7" id="KW-0732">Signal</keyword>
<evidence type="ECO:0000256" key="5">
    <source>
        <dbReference type="ARBA" id="ARBA00023157"/>
    </source>
</evidence>
<feature type="domain" description="Peptidase S1" evidence="8">
    <location>
        <begin position="53"/>
        <end position="278"/>
    </location>
</feature>
<dbReference type="GO" id="GO:0006508">
    <property type="term" value="P:proteolysis"/>
    <property type="evidence" value="ECO:0007669"/>
    <property type="project" value="UniProtKB-KW"/>
</dbReference>
<dbReference type="STRING" id="6832.A0A553PMI8"/>
<organism evidence="9 10">
    <name type="scientific">Tigriopus californicus</name>
    <name type="common">Marine copepod</name>
    <dbReference type="NCBI Taxonomy" id="6832"/>
    <lineage>
        <taxon>Eukaryota</taxon>
        <taxon>Metazoa</taxon>
        <taxon>Ecdysozoa</taxon>
        <taxon>Arthropoda</taxon>
        <taxon>Crustacea</taxon>
        <taxon>Multicrustacea</taxon>
        <taxon>Hexanauplia</taxon>
        <taxon>Copepoda</taxon>
        <taxon>Harpacticoida</taxon>
        <taxon>Harpacticidae</taxon>
        <taxon>Tigriopus</taxon>
    </lineage>
</organism>
<dbReference type="CDD" id="cd00190">
    <property type="entry name" value="Tryp_SPc"/>
    <property type="match status" value="1"/>
</dbReference>
<accession>A0A553PMI8</accession>
<keyword evidence="10" id="KW-1185">Reference proteome</keyword>
<evidence type="ECO:0000256" key="2">
    <source>
        <dbReference type="ARBA" id="ARBA00022670"/>
    </source>
</evidence>
<keyword evidence="5" id="KW-1015">Disulfide bond</keyword>
<comment type="caution">
    <text evidence="9">The sequence shown here is derived from an EMBL/GenBank/DDBJ whole genome shotgun (WGS) entry which is preliminary data.</text>
</comment>
<feature type="signal peptide" evidence="7">
    <location>
        <begin position="1"/>
        <end position="19"/>
    </location>
</feature>
<reference evidence="9 10" key="1">
    <citation type="journal article" date="2018" name="Nat. Ecol. Evol.">
        <title>Genomic signatures of mitonuclear coevolution across populations of Tigriopus californicus.</title>
        <authorList>
            <person name="Barreto F.S."/>
            <person name="Watson E.T."/>
            <person name="Lima T.G."/>
            <person name="Willett C.S."/>
            <person name="Edmands S."/>
            <person name="Li W."/>
            <person name="Burton R.S."/>
        </authorList>
    </citation>
    <scope>NUCLEOTIDE SEQUENCE [LARGE SCALE GENOMIC DNA]</scope>
    <source>
        <strain evidence="9 10">San Diego</strain>
    </source>
</reference>
<evidence type="ECO:0000313" key="10">
    <source>
        <dbReference type="Proteomes" id="UP000318571"/>
    </source>
</evidence>
<evidence type="ECO:0000256" key="6">
    <source>
        <dbReference type="RuleBase" id="RU363034"/>
    </source>
</evidence>
<dbReference type="SMART" id="SM00020">
    <property type="entry name" value="Tryp_SPc"/>
    <property type="match status" value="1"/>
</dbReference>
<dbReference type="PROSITE" id="PS50240">
    <property type="entry name" value="TRYPSIN_DOM"/>
    <property type="match status" value="1"/>
</dbReference>
<dbReference type="InterPro" id="IPR050430">
    <property type="entry name" value="Peptidase_S1"/>
</dbReference>
<dbReference type="SUPFAM" id="SSF50494">
    <property type="entry name" value="Trypsin-like serine proteases"/>
    <property type="match status" value="1"/>
</dbReference>
<dbReference type="PRINTS" id="PR00722">
    <property type="entry name" value="CHYMOTRYPSIN"/>
</dbReference>
<dbReference type="InterPro" id="IPR009003">
    <property type="entry name" value="Peptidase_S1_PA"/>
</dbReference>
<comment type="similarity">
    <text evidence="1">Belongs to the peptidase S1 family.</text>
</comment>
<dbReference type="FunFam" id="2.40.10.10:FF:000166">
    <property type="entry name" value="Trypsin"/>
    <property type="match status" value="1"/>
</dbReference>
<keyword evidence="4 6" id="KW-0720">Serine protease</keyword>